<evidence type="ECO:0000256" key="6">
    <source>
        <dbReference type="ARBA" id="ARBA00022989"/>
    </source>
</evidence>
<feature type="transmembrane region" description="Helical" evidence="8">
    <location>
        <begin position="158"/>
        <end position="180"/>
    </location>
</feature>
<dbReference type="PROSITE" id="PS50928">
    <property type="entry name" value="ABC_TM1"/>
    <property type="match status" value="1"/>
</dbReference>
<protein>
    <submittedName>
        <fullName evidence="10">ABC transporter permease</fullName>
    </submittedName>
</protein>
<dbReference type="Gene3D" id="1.10.3720.10">
    <property type="entry name" value="MetI-like"/>
    <property type="match status" value="1"/>
</dbReference>
<feature type="transmembrane region" description="Helical" evidence="8">
    <location>
        <begin position="201"/>
        <end position="230"/>
    </location>
</feature>
<evidence type="ECO:0000313" key="11">
    <source>
        <dbReference type="Proteomes" id="UP000249499"/>
    </source>
</evidence>
<dbReference type="CDD" id="cd06261">
    <property type="entry name" value="TM_PBP2"/>
    <property type="match status" value="1"/>
</dbReference>
<evidence type="ECO:0000256" key="7">
    <source>
        <dbReference type="ARBA" id="ARBA00023136"/>
    </source>
</evidence>
<dbReference type="Proteomes" id="UP000249499">
    <property type="component" value="Plasmid pTi1078"/>
</dbReference>
<evidence type="ECO:0000313" key="10">
    <source>
        <dbReference type="EMBL" id="WFR98238.1"/>
    </source>
</evidence>
<gene>
    <name evidence="10" type="ORF">PR017_23055</name>
</gene>
<evidence type="ECO:0000256" key="3">
    <source>
        <dbReference type="ARBA" id="ARBA00022448"/>
    </source>
</evidence>
<dbReference type="GO" id="GO:0005886">
    <property type="term" value="C:plasma membrane"/>
    <property type="evidence" value="ECO:0007669"/>
    <property type="project" value="UniProtKB-SubCell"/>
</dbReference>
<dbReference type="InterPro" id="IPR000515">
    <property type="entry name" value="MetI-like"/>
</dbReference>
<keyword evidence="11" id="KW-1185">Reference proteome</keyword>
<dbReference type="Pfam" id="PF00528">
    <property type="entry name" value="BPD_transp_1"/>
    <property type="match status" value="1"/>
</dbReference>
<feature type="transmembrane region" description="Helical" evidence="8">
    <location>
        <begin position="67"/>
        <end position="91"/>
    </location>
</feature>
<dbReference type="AlphaFoldDB" id="A0AAF1KN45"/>
<dbReference type="EMBL" id="CP117257">
    <property type="protein sequence ID" value="WFR98238.1"/>
    <property type="molecule type" value="Genomic_DNA"/>
</dbReference>
<feature type="domain" description="ABC transmembrane type-1" evidence="9">
    <location>
        <begin position="72"/>
        <end position="278"/>
    </location>
</feature>
<keyword evidence="4" id="KW-1003">Cell membrane</keyword>
<keyword evidence="5 8" id="KW-0812">Transmembrane</keyword>
<dbReference type="SUPFAM" id="SSF161098">
    <property type="entry name" value="MetI-like"/>
    <property type="match status" value="1"/>
</dbReference>
<organism evidence="10 11">
    <name type="scientific">Rhizobium tumorigenes</name>
    <dbReference type="NCBI Taxonomy" id="2041385"/>
    <lineage>
        <taxon>Bacteria</taxon>
        <taxon>Pseudomonadati</taxon>
        <taxon>Pseudomonadota</taxon>
        <taxon>Alphaproteobacteria</taxon>
        <taxon>Hyphomicrobiales</taxon>
        <taxon>Rhizobiaceae</taxon>
        <taxon>Rhizobium/Agrobacterium group</taxon>
        <taxon>Rhizobium</taxon>
    </lineage>
</organism>
<feature type="transmembrane region" description="Helical" evidence="8">
    <location>
        <begin position="261"/>
        <end position="283"/>
    </location>
</feature>
<proteinExistence type="inferred from homology"/>
<comment type="similarity">
    <text evidence="2">Belongs to the binding-protein-dependent transport system permease family. CysTW subfamily.</text>
</comment>
<keyword evidence="3 8" id="KW-0813">Transport</keyword>
<feature type="transmembrane region" description="Helical" evidence="8">
    <location>
        <begin position="12"/>
        <end position="31"/>
    </location>
</feature>
<dbReference type="KEGG" id="rtu:PR017_23055"/>
<dbReference type="PANTHER" id="PTHR42929">
    <property type="entry name" value="INNER MEMBRANE ABC TRANSPORTER PERMEASE PROTEIN YDCU-RELATED-RELATED"/>
    <property type="match status" value="1"/>
</dbReference>
<dbReference type="PANTHER" id="PTHR42929:SF1">
    <property type="entry name" value="INNER MEMBRANE ABC TRANSPORTER PERMEASE PROTEIN YDCU-RELATED"/>
    <property type="match status" value="1"/>
</dbReference>
<dbReference type="InterPro" id="IPR035906">
    <property type="entry name" value="MetI-like_sf"/>
</dbReference>
<evidence type="ECO:0000259" key="9">
    <source>
        <dbReference type="PROSITE" id="PS50928"/>
    </source>
</evidence>
<name>A0AAF1KN45_9HYPH</name>
<keyword evidence="6 8" id="KW-1133">Transmembrane helix</keyword>
<accession>A0AAF1KN45</accession>
<feature type="transmembrane region" description="Helical" evidence="8">
    <location>
        <begin position="103"/>
        <end position="122"/>
    </location>
</feature>
<evidence type="ECO:0000256" key="4">
    <source>
        <dbReference type="ARBA" id="ARBA00022475"/>
    </source>
</evidence>
<geneLocation type="plasmid" evidence="10 11">
    <name>pTi1078</name>
</geneLocation>
<evidence type="ECO:0000256" key="2">
    <source>
        <dbReference type="ARBA" id="ARBA00007069"/>
    </source>
</evidence>
<dbReference type="RefSeq" id="WP_111218037.1">
    <property type="nucleotide sequence ID" value="NZ_CP117257.1"/>
</dbReference>
<reference evidence="10 11" key="1">
    <citation type="journal article" date="2018" name="Sci. Rep.">
        <title>Rhizobium tumorigenes sp. nov., a novel plant tumorigenic bacterium isolated from cane gall tumors on thornless blackberry.</title>
        <authorList>
            <person name="Kuzmanovi N."/>
            <person name="Smalla K."/>
            <person name="Gronow S."/>
            <person name="PuBawska J."/>
        </authorList>
    </citation>
    <scope>NUCLEOTIDE SEQUENCE [LARGE SCALE GENOMIC DNA]</scope>
    <source>
        <strain evidence="10 11">1078</strain>
    </source>
</reference>
<keyword evidence="10" id="KW-0614">Plasmid</keyword>
<evidence type="ECO:0000256" key="5">
    <source>
        <dbReference type="ARBA" id="ARBA00022692"/>
    </source>
</evidence>
<evidence type="ECO:0000256" key="8">
    <source>
        <dbReference type="RuleBase" id="RU363032"/>
    </source>
</evidence>
<reference evidence="11" key="2">
    <citation type="journal article" date="2023" name="MicrobiologyOpen">
        <title>Genomics of the tumorigenes clade of the family Rhizobiaceae and description of Rhizobium rhododendri sp. nov.</title>
        <authorList>
            <person name="Kuzmanovic N."/>
            <person name="diCenzo G.C."/>
            <person name="Bunk B."/>
            <person name="Sproeer C."/>
            <person name="Fruehling A."/>
            <person name="Neumann-Schaal M."/>
            <person name="Overmann J."/>
            <person name="Smalla K."/>
        </authorList>
    </citation>
    <scope>NUCLEOTIDE SEQUENCE [LARGE SCALE GENOMIC DNA]</scope>
    <source>
        <strain evidence="11">1078</strain>
        <plasmid evidence="11">pTi1078</plasmid>
    </source>
</reference>
<evidence type="ECO:0000256" key="1">
    <source>
        <dbReference type="ARBA" id="ARBA00004651"/>
    </source>
</evidence>
<keyword evidence="7 8" id="KW-0472">Membrane</keyword>
<dbReference type="GO" id="GO:0055085">
    <property type="term" value="P:transmembrane transport"/>
    <property type="evidence" value="ECO:0007669"/>
    <property type="project" value="InterPro"/>
</dbReference>
<comment type="subcellular location">
    <subcellularLocation>
        <location evidence="1 8">Cell membrane</location>
        <topology evidence="1 8">Multi-pass membrane protein</topology>
    </subcellularLocation>
</comment>
<sequence>MAAAHSQKNDRLRILLLLTPALVLLVLLIVVPTATMIRYSFNTYIGGGRDAPGYSLDNWKMFFSDSYYYLGLWKTMRVALETTVIAVFIAYPVAYTIAFSSRVWRPFLLILIVLPFWISFIIRNLAWINILGERGAINALLMGLGLTDTPLKLLYTEFSVILGILSFVLPYVILNIYVSIDGIDRNLLHAARTLGCTSWQAFLEITLPLSFPGLCSGVLLSLVLAAGTYITPALLGGPDNFMFGNIIADTISLELNWPMGAVLSLALTFLLLVLTAIYSRFLGIGSITKGLTR</sequence>